<dbReference type="Proteomes" id="UP000019376">
    <property type="component" value="Unassembled WGS sequence"/>
</dbReference>
<sequence length="318" mass="35638">MNLSQSISNASRSSAEYLSTEFSSVACEVGDPFAQLAVEVEQQPFTSNASLRNSLERRQRELQQDQTRDQYLVFTSIPLALFCRLSDDRSRTSKYCRFSYNTETGILIAKIVPNSAHEVAIRSFDSIITLELRAMNIRREIRPLGSTTVTVGNWKKEADCSWAIVSTRSKPSFVVEVGLSESARKLAQDAHGWLETDSSSVKLVVTINIKRDTPEIVLQKWELIPRRYGLLTRSFTLLAYPTASLKLTRTNNTTSVTAEPDMNTTYGTGTTAAITQLILPFEKIVGRPAQQGPERDFVIPESELKTFAEEIWSEQGLL</sequence>
<dbReference type="OrthoDB" id="76567at2759"/>
<reference evidence="1 2" key="1">
    <citation type="journal article" date="2013" name="PLoS ONE">
        <title>Genomic and secretomic analyses reveal unique features of the lignocellulolytic enzyme system of Penicillium decumbens.</title>
        <authorList>
            <person name="Liu G."/>
            <person name="Zhang L."/>
            <person name="Wei X."/>
            <person name="Zou G."/>
            <person name="Qin Y."/>
            <person name="Ma L."/>
            <person name="Li J."/>
            <person name="Zheng H."/>
            <person name="Wang S."/>
            <person name="Wang C."/>
            <person name="Xun L."/>
            <person name="Zhao G.-P."/>
            <person name="Zhou Z."/>
            <person name="Qu Y."/>
        </authorList>
    </citation>
    <scope>NUCLEOTIDE SEQUENCE [LARGE SCALE GENOMIC DNA]</scope>
    <source>
        <strain evidence="2">114-2 / CGMCC 5302</strain>
    </source>
</reference>
<organism evidence="1 2">
    <name type="scientific">Penicillium oxalicum (strain 114-2 / CGMCC 5302)</name>
    <name type="common">Penicillium decumbens</name>
    <dbReference type="NCBI Taxonomy" id="933388"/>
    <lineage>
        <taxon>Eukaryota</taxon>
        <taxon>Fungi</taxon>
        <taxon>Dikarya</taxon>
        <taxon>Ascomycota</taxon>
        <taxon>Pezizomycotina</taxon>
        <taxon>Eurotiomycetes</taxon>
        <taxon>Eurotiomycetidae</taxon>
        <taxon>Eurotiales</taxon>
        <taxon>Aspergillaceae</taxon>
        <taxon>Penicillium</taxon>
    </lineage>
</organism>
<protein>
    <submittedName>
        <fullName evidence="1">Uncharacterized protein</fullName>
    </submittedName>
</protein>
<name>S8BHV6_PENO1</name>
<keyword evidence="2" id="KW-1185">Reference proteome</keyword>
<evidence type="ECO:0000313" key="1">
    <source>
        <dbReference type="EMBL" id="EPS34812.1"/>
    </source>
</evidence>
<gene>
    <name evidence="1" type="ORF">PDE_09776</name>
</gene>
<dbReference type="HOGENOM" id="CLU_058490_3_2_1"/>
<evidence type="ECO:0000313" key="2">
    <source>
        <dbReference type="Proteomes" id="UP000019376"/>
    </source>
</evidence>
<dbReference type="EMBL" id="KB644415">
    <property type="protein sequence ID" value="EPS34812.1"/>
    <property type="molecule type" value="Genomic_DNA"/>
</dbReference>
<dbReference type="AlphaFoldDB" id="S8BHV6"/>
<dbReference type="eggNOG" id="ENOG502T2PH">
    <property type="taxonomic scope" value="Eukaryota"/>
</dbReference>
<accession>S8BHV6</accession>
<dbReference type="PhylomeDB" id="S8BHV6"/>
<proteinExistence type="predicted"/>